<evidence type="ECO:0000256" key="2">
    <source>
        <dbReference type="SAM" id="SignalP"/>
    </source>
</evidence>
<evidence type="ECO:0000313" key="4">
    <source>
        <dbReference type="Proteomes" id="UP001549184"/>
    </source>
</evidence>
<dbReference type="RefSeq" id="WP_354015716.1">
    <property type="nucleotide sequence ID" value="NZ_JBEPMU010000006.1"/>
</dbReference>
<protein>
    <recommendedName>
        <fullName evidence="5">DUF3300 domain-containing protein</fullName>
    </recommendedName>
</protein>
<organism evidence="3 4">
    <name type="scientific">Dyella japonica</name>
    <dbReference type="NCBI Taxonomy" id="231455"/>
    <lineage>
        <taxon>Bacteria</taxon>
        <taxon>Pseudomonadati</taxon>
        <taxon>Pseudomonadota</taxon>
        <taxon>Gammaproteobacteria</taxon>
        <taxon>Lysobacterales</taxon>
        <taxon>Rhodanobacteraceae</taxon>
        <taxon>Dyella</taxon>
    </lineage>
</organism>
<feature type="signal peptide" evidence="2">
    <location>
        <begin position="1"/>
        <end position="28"/>
    </location>
</feature>
<proteinExistence type="predicted"/>
<dbReference type="EMBL" id="JBEPMU010000006">
    <property type="protein sequence ID" value="MET3654361.1"/>
    <property type="molecule type" value="Genomic_DNA"/>
</dbReference>
<evidence type="ECO:0000313" key="3">
    <source>
        <dbReference type="EMBL" id="MET3654361.1"/>
    </source>
</evidence>
<evidence type="ECO:0000256" key="1">
    <source>
        <dbReference type="SAM" id="MobiDB-lite"/>
    </source>
</evidence>
<feature type="chain" id="PRO_5046907958" description="DUF3300 domain-containing protein" evidence="2">
    <location>
        <begin position="29"/>
        <end position="460"/>
    </location>
</feature>
<dbReference type="InterPro" id="IPR021728">
    <property type="entry name" value="DUF3300"/>
</dbReference>
<dbReference type="PROSITE" id="PS51257">
    <property type="entry name" value="PROKAR_LIPOPROTEIN"/>
    <property type="match status" value="1"/>
</dbReference>
<sequence>MINKSTTHALTAMACAVALAVTSLHATADDAASATPAPPPSVPVTAPMTSSQLDSLVAPIALYPDALVAQCLNAATFPDQVSIAQDWLSGHGNLTGTALSSAVNAQPWDPSVKALTQFPSVLSNLAQNLSWTSSLGEAYHNQPTDVMVAVQAMRAKAQAAGTLKSTPQINVVQQSPQTIVIQPANPQVVYVPQYNPAVVYGVPYVVPYYRPVFVAPSPVITFGGGVFIGAGFSAGVGIVGGGGGFHWGFNAWNVNWGGGGGGTVIYNHTTYINNNIWHGNHYTYNGYRPWGPGPHGPWPYGPHPYGPPAPGSARMQHYDNYLAHRYTADGGDTWRNDGYGPRGSGPWAPGSPAMRHYDNEMANRYPADGGDTWRRGGYGPMGAAREGFGPNGDGYRHDAEAAPRDFDRGDDGRFNSFAGNRAHSGWSGNGASSRAESFRGHASMAHARMPSFHGGGGRRR</sequence>
<dbReference type="PANTHER" id="PTHR40269:SF1">
    <property type="entry name" value="OUTER MEMBRANE PROTEIN"/>
    <property type="match status" value="1"/>
</dbReference>
<evidence type="ECO:0008006" key="5">
    <source>
        <dbReference type="Google" id="ProtNLM"/>
    </source>
</evidence>
<keyword evidence="2" id="KW-0732">Signal</keyword>
<reference evidence="3 4" key="1">
    <citation type="submission" date="2024-06" db="EMBL/GenBank/DDBJ databases">
        <title>Sorghum-associated microbial communities from plants grown in Nebraska, USA.</title>
        <authorList>
            <person name="Schachtman D."/>
        </authorList>
    </citation>
    <scope>NUCLEOTIDE SEQUENCE [LARGE SCALE GENOMIC DNA]</scope>
    <source>
        <strain evidence="3 4">1073</strain>
    </source>
</reference>
<dbReference type="Proteomes" id="UP001549184">
    <property type="component" value="Unassembled WGS sequence"/>
</dbReference>
<gene>
    <name evidence="3" type="ORF">ABIC75_004099</name>
</gene>
<name>A0ABV2JZW0_9GAMM</name>
<dbReference type="Pfam" id="PF11737">
    <property type="entry name" value="DUF3300"/>
    <property type="match status" value="1"/>
</dbReference>
<accession>A0ABV2JZW0</accession>
<comment type="caution">
    <text evidence="3">The sequence shown here is derived from an EMBL/GenBank/DDBJ whole genome shotgun (WGS) entry which is preliminary data.</text>
</comment>
<dbReference type="PANTHER" id="PTHR40269">
    <property type="entry name" value="OUTER MEMBRANE PROTEIN-RELATED"/>
    <property type="match status" value="1"/>
</dbReference>
<keyword evidence="4" id="KW-1185">Reference proteome</keyword>
<feature type="region of interest" description="Disordered" evidence="1">
    <location>
        <begin position="419"/>
        <end position="460"/>
    </location>
</feature>